<dbReference type="Pfam" id="PF24096">
    <property type="entry name" value="DUF7379"/>
    <property type="match status" value="1"/>
</dbReference>
<dbReference type="AlphaFoldDB" id="W9GPE7"/>
<dbReference type="InterPro" id="IPR029058">
    <property type="entry name" value="AB_hydrolase_fold"/>
</dbReference>
<comment type="caution">
    <text evidence="6">The sequence shown here is derived from an EMBL/GenBank/DDBJ whole genome shotgun (WGS) entry which is preliminary data.</text>
</comment>
<dbReference type="Pfam" id="PF24062">
    <property type="entry name" value="DUF7362"/>
    <property type="match status" value="1"/>
</dbReference>
<dbReference type="Pfam" id="PF12770">
    <property type="entry name" value="CHAT"/>
    <property type="match status" value="1"/>
</dbReference>
<evidence type="ECO:0000256" key="1">
    <source>
        <dbReference type="SAM" id="MobiDB-lite"/>
    </source>
</evidence>
<organism evidence="6 7">
    <name type="scientific">Intrasporangium chromatireducens Q5-1</name>
    <dbReference type="NCBI Taxonomy" id="584657"/>
    <lineage>
        <taxon>Bacteria</taxon>
        <taxon>Bacillati</taxon>
        <taxon>Actinomycetota</taxon>
        <taxon>Actinomycetes</taxon>
        <taxon>Micrococcales</taxon>
        <taxon>Intrasporangiaceae</taxon>
        <taxon>Intrasporangium</taxon>
    </lineage>
</organism>
<dbReference type="Proteomes" id="UP000019494">
    <property type="component" value="Unassembled WGS sequence"/>
</dbReference>
<evidence type="ECO:0000259" key="5">
    <source>
        <dbReference type="Pfam" id="PF24096"/>
    </source>
</evidence>
<feature type="compositionally biased region" description="Low complexity" evidence="1">
    <location>
        <begin position="526"/>
        <end position="541"/>
    </location>
</feature>
<dbReference type="InterPro" id="IPR055787">
    <property type="entry name" value="DUF7363"/>
</dbReference>
<feature type="region of interest" description="Disordered" evidence="1">
    <location>
        <begin position="17"/>
        <end position="37"/>
    </location>
</feature>
<keyword evidence="7" id="KW-1185">Reference proteome</keyword>
<evidence type="ECO:0000313" key="7">
    <source>
        <dbReference type="Proteomes" id="UP000019494"/>
    </source>
</evidence>
<dbReference type="PATRIC" id="fig|584657.3.peg.1347"/>
<sequence length="1110" mass="119000">MPVRSFAGGAVRVEHPSSYDARPAARTRALPGEPGYETQASKDALLQALGDNGFEHVQSVDVAPVRSRALGEADAPTRSLSLDVDVSTDEDAVVLFEQDGVYSWHLPVIPAGRSRSIDRGPSTRHFEIDVRPAPAAQPEVRADAPGRRTRGLLGSIIQGAAQAIVLRFAAPFVVDKAIDLLEKHVQPGLLHLTSPDIADWHRVETLDELHLPTDRPQRVLLFVHGTFSSTAGGFGALTVTDSGRTFLARAIERYDAVLGYDHITLSVDPRQNAEDLLRRLSAHHPEAEFVVDIITHSRGGLTTRSLVEYELPGSAWPGRVDRIVFVAATNAGTHLADPERWSDLVDLYTNLASAAARGLGLLPGAAPAAAIVGGVVQGIAAFVKYLVSYAGDKHGVPGLAAMMPGRAFVTEINKEQPGQPAPGTSWFVVSSNFHVSLLDDSHNPPEFPRELAVKLKEGFVDQLFKADNDLVVDTASMSAIGLPTGGFVADELALGTNDVVFHSNYFGQDRVVAQFERWLLPHGAHAEPPAVGAEPPEVGAESPEVGAEPPVDSLPPAEADLELPDVLVPPSRDLAPARERTVPPPAPSPPPPAPSAPPVPTPPAVAPVEAHLAAEMPALMVPEEPADLRVRLSRNAIAPTAGTAHDGAVVSVDESRPLTVRVVGKRNAEVIGADSDVFALPPGGGTSELVFRVRPRRPGPVELSVVVRQGTVPIGTLRLCADATAPAAVPTALVGPATVTARTPLGIDAPELEGLPCLEIFETEQGDDVVYEYALRLEQGGPVQRFASPPLHDRAGFVRALLRRVEDAWLELGDRPSAFLAEIQDLGASLFEQLFPQDMQALLWKHRNRITDLLVHADEPYMPWELVHLKPPVGPRQKAPRFLAQHGLVRWQFTGFPPKTLRAREGHVRSLCPDYLDPAFALAETGLEAEFLAAKFGAIPVNATPTDVRRLLRRGDFDLLHFAGHGLADSADIFDAKVLLRGRKRGKSVLPQYLTATNVTENGRWSKPGSGPMVVLNACQVGRGGEQLSTLGGFAKAFLDAGASAFISSLWSVGDQPARTFVETFYDELLSGTPVGLATVRARERARKAGDATWLAYVVYARPDATLETL</sequence>
<feature type="region of interest" description="Disordered" evidence="1">
    <location>
        <begin position="526"/>
        <end position="604"/>
    </location>
</feature>
<feature type="domain" description="CHAT" evidence="2">
    <location>
        <begin position="922"/>
        <end position="1088"/>
    </location>
</feature>
<accession>W9GPE7</accession>
<feature type="domain" description="DUF7363" evidence="4">
    <location>
        <begin position="614"/>
        <end position="719"/>
    </location>
</feature>
<reference evidence="7" key="1">
    <citation type="submission" date="2013-08" db="EMBL/GenBank/DDBJ databases">
        <title>Intrasporangium oryzae NRRL B-24470.</title>
        <authorList>
            <person name="Liu H."/>
            <person name="Wang G."/>
        </authorList>
    </citation>
    <scope>NUCLEOTIDE SEQUENCE [LARGE SCALE GENOMIC DNA]</scope>
    <source>
        <strain evidence="7">Q5-1</strain>
    </source>
</reference>
<evidence type="ECO:0000259" key="2">
    <source>
        <dbReference type="Pfam" id="PF12770"/>
    </source>
</evidence>
<dbReference type="OrthoDB" id="8773014at2"/>
<evidence type="ECO:0000313" key="6">
    <source>
        <dbReference type="EMBL" id="EWT06698.1"/>
    </source>
</evidence>
<feature type="domain" description="DUF7379" evidence="5">
    <location>
        <begin position="220"/>
        <end position="413"/>
    </location>
</feature>
<dbReference type="SUPFAM" id="SSF53474">
    <property type="entry name" value="alpha/beta-Hydrolases"/>
    <property type="match status" value="1"/>
</dbReference>
<evidence type="ECO:0000259" key="4">
    <source>
        <dbReference type="Pfam" id="PF24063"/>
    </source>
</evidence>
<feature type="compositionally biased region" description="Pro residues" evidence="1">
    <location>
        <begin position="582"/>
        <end position="604"/>
    </location>
</feature>
<protein>
    <submittedName>
        <fullName evidence="6">Uncharacterized protein</fullName>
    </submittedName>
</protein>
<dbReference type="Pfam" id="PF24063">
    <property type="entry name" value="DUF7363"/>
    <property type="match status" value="1"/>
</dbReference>
<gene>
    <name evidence="6" type="ORF">N864_18530</name>
</gene>
<dbReference type="InterPro" id="IPR055786">
    <property type="entry name" value="DUF7362"/>
</dbReference>
<dbReference type="InterPro" id="IPR055803">
    <property type="entry name" value="DUF7379"/>
</dbReference>
<feature type="domain" description="DUF7362" evidence="3">
    <location>
        <begin position="8"/>
        <end position="168"/>
    </location>
</feature>
<name>W9GPE7_9MICO</name>
<dbReference type="InterPro" id="IPR024983">
    <property type="entry name" value="CHAT_dom"/>
</dbReference>
<proteinExistence type="predicted"/>
<dbReference type="Gene3D" id="3.40.50.1820">
    <property type="entry name" value="alpha/beta hydrolase"/>
    <property type="match status" value="1"/>
</dbReference>
<dbReference type="EMBL" id="AWQS01000036">
    <property type="protein sequence ID" value="EWT06698.1"/>
    <property type="molecule type" value="Genomic_DNA"/>
</dbReference>
<dbReference type="RefSeq" id="WP_034714886.1">
    <property type="nucleotide sequence ID" value="NZ_AWQS01000036.1"/>
</dbReference>
<evidence type="ECO:0000259" key="3">
    <source>
        <dbReference type="Pfam" id="PF24062"/>
    </source>
</evidence>